<gene>
    <name evidence="1" type="ORF">H0Z12_09945</name>
</gene>
<dbReference type="EMBL" id="CP059084">
    <property type="protein sequence ID" value="QTC48240.1"/>
    <property type="molecule type" value="Genomic_DNA"/>
</dbReference>
<dbReference type="AlphaFoldDB" id="A0A8A4KES0"/>
<dbReference type="Proteomes" id="UP000663901">
    <property type="component" value="Chromosome"/>
</dbReference>
<protein>
    <submittedName>
        <fullName evidence="1">Uncharacterized protein</fullName>
    </submittedName>
</protein>
<accession>A0A8A4KES0</accession>
<sequence>MNPVVKKLTVDDVNRAPLAFKLINQNEYINLYQVREKVKLEDASTITDIELRLSKSSGGMAPFLRFSLNGRCFTLSDVKKHYHDAKLSNYPRGDSENETTSYTSFSDMDKNEITFSFNQKKPICLTNVTITTIQ</sequence>
<name>A0A8A4KES0_PANAN</name>
<organism evidence="1 2">
    <name type="scientific">Pantoea ananas</name>
    <name type="common">Erwinia uredovora</name>
    <dbReference type="NCBI Taxonomy" id="553"/>
    <lineage>
        <taxon>Bacteria</taxon>
        <taxon>Pseudomonadati</taxon>
        <taxon>Pseudomonadota</taxon>
        <taxon>Gammaproteobacteria</taxon>
        <taxon>Enterobacterales</taxon>
        <taxon>Erwiniaceae</taxon>
        <taxon>Pantoea</taxon>
    </lineage>
</organism>
<proteinExistence type="predicted"/>
<evidence type="ECO:0000313" key="2">
    <source>
        <dbReference type="Proteomes" id="UP000663901"/>
    </source>
</evidence>
<evidence type="ECO:0000313" key="1">
    <source>
        <dbReference type="EMBL" id="QTC48240.1"/>
    </source>
</evidence>
<reference evidence="1" key="1">
    <citation type="submission" date="2020-07" db="EMBL/GenBank/DDBJ databases">
        <title>Genome Sequences for Panteoa spp. that cause Center Rot in Onions.</title>
        <authorList>
            <person name="Asselin J.A."/>
            <person name="Helmann T."/>
            <person name="Beer S."/>
            <person name="Stodghill P."/>
        </authorList>
    </citation>
    <scope>NUCLEOTIDE SEQUENCE</scope>
    <source>
        <strain evidence="1">OC5a</strain>
    </source>
</reference>